<dbReference type="GO" id="GO:0007165">
    <property type="term" value="P:signal transduction"/>
    <property type="evidence" value="ECO:0007669"/>
    <property type="project" value="TreeGrafter"/>
</dbReference>
<dbReference type="GO" id="GO:0004672">
    <property type="term" value="F:protein kinase activity"/>
    <property type="evidence" value="ECO:0007669"/>
    <property type="project" value="InterPro"/>
</dbReference>
<sequence length="118" mass="12886">MENGSLSDYLKCDFSQLSDWRKLRLVQQVVAGLSYLHAKDIVHGDLTGTNVFVDGSGSLRIADLALSMLIAEAGDEIFSSSHVGNLRWLAPEFVDINFEGGEEAKPTKPGDIDCVMLQ</sequence>
<dbReference type="InterPro" id="IPR000719">
    <property type="entry name" value="Prot_kinase_dom"/>
</dbReference>
<dbReference type="SUPFAM" id="SSF56112">
    <property type="entry name" value="Protein kinase-like (PK-like)"/>
    <property type="match status" value="1"/>
</dbReference>
<dbReference type="Proteomes" id="UP000183567">
    <property type="component" value="Unassembled WGS sequence"/>
</dbReference>
<feature type="domain" description="Protein kinase" evidence="1">
    <location>
        <begin position="1"/>
        <end position="118"/>
    </location>
</feature>
<dbReference type="PROSITE" id="PS00109">
    <property type="entry name" value="PROTEIN_KINASE_TYR"/>
    <property type="match status" value="1"/>
</dbReference>
<accession>A0A1J8Q6B7</accession>
<dbReference type="GO" id="GO:0005737">
    <property type="term" value="C:cytoplasm"/>
    <property type="evidence" value="ECO:0007669"/>
    <property type="project" value="TreeGrafter"/>
</dbReference>
<reference evidence="2 3" key="1">
    <citation type="submission" date="2016-03" db="EMBL/GenBank/DDBJ databases">
        <title>Comparative genomics of the ectomycorrhizal sister species Rhizopogon vinicolor and Rhizopogon vesiculosus (Basidiomycota: Boletales) reveals a divergence of the mating type B locus.</title>
        <authorList>
            <person name="Mujic A.B."/>
            <person name="Kuo A."/>
            <person name="Tritt A."/>
            <person name="Lipzen A."/>
            <person name="Chen C."/>
            <person name="Johnson J."/>
            <person name="Sharma A."/>
            <person name="Barry K."/>
            <person name="Grigoriev I.V."/>
            <person name="Spatafora J.W."/>
        </authorList>
    </citation>
    <scope>NUCLEOTIDE SEQUENCE [LARGE SCALE GENOMIC DNA]</scope>
    <source>
        <strain evidence="2 3">AM-OR11-056</strain>
    </source>
</reference>
<name>A0A1J8Q6B7_9AGAM</name>
<dbReference type="Gene3D" id="1.10.510.10">
    <property type="entry name" value="Transferase(Phosphotransferase) domain 1"/>
    <property type="match status" value="1"/>
</dbReference>
<protein>
    <recommendedName>
        <fullName evidence="1">Protein kinase domain-containing protein</fullName>
    </recommendedName>
</protein>
<dbReference type="PROSITE" id="PS50011">
    <property type="entry name" value="PROTEIN_KINASE_DOM"/>
    <property type="match status" value="1"/>
</dbReference>
<dbReference type="InterPro" id="IPR008266">
    <property type="entry name" value="Tyr_kinase_AS"/>
</dbReference>
<dbReference type="EMBL" id="LVVM01006000">
    <property type="protein sequence ID" value="OJA09209.1"/>
    <property type="molecule type" value="Genomic_DNA"/>
</dbReference>
<dbReference type="PANTHER" id="PTHR23257">
    <property type="entry name" value="SERINE-THREONINE PROTEIN KINASE"/>
    <property type="match status" value="1"/>
</dbReference>
<dbReference type="InterPro" id="IPR050167">
    <property type="entry name" value="Ser_Thr_protein_kinase"/>
</dbReference>
<dbReference type="Pfam" id="PF07714">
    <property type="entry name" value="PK_Tyr_Ser-Thr"/>
    <property type="match status" value="1"/>
</dbReference>
<keyword evidence="3" id="KW-1185">Reference proteome</keyword>
<evidence type="ECO:0000259" key="1">
    <source>
        <dbReference type="PROSITE" id="PS50011"/>
    </source>
</evidence>
<gene>
    <name evidence="2" type="ORF">AZE42_00664</name>
</gene>
<dbReference type="GO" id="GO:0005524">
    <property type="term" value="F:ATP binding"/>
    <property type="evidence" value="ECO:0007669"/>
    <property type="project" value="InterPro"/>
</dbReference>
<organism evidence="2 3">
    <name type="scientific">Rhizopogon vesiculosus</name>
    <dbReference type="NCBI Taxonomy" id="180088"/>
    <lineage>
        <taxon>Eukaryota</taxon>
        <taxon>Fungi</taxon>
        <taxon>Dikarya</taxon>
        <taxon>Basidiomycota</taxon>
        <taxon>Agaricomycotina</taxon>
        <taxon>Agaricomycetes</taxon>
        <taxon>Agaricomycetidae</taxon>
        <taxon>Boletales</taxon>
        <taxon>Suillineae</taxon>
        <taxon>Rhizopogonaceae</taxon>
        <taxon>Rhizopogon</taxon>
    </lineage>
</organism>
<dbReference type="InterPro" id="IPR001245">
    <property type="entry name" value="Ser-Thr/Tyr_kinase_cat_dom"/>
</dbReference>
<evidence type="ECO:0000313" key="2">
    <source>
        <dbReference type="EMBL" id="OJA09209.1"/>
    </source>
</evidence>
<evidence type="ECO:0000313" key="3">
    <source>
        <dbReference type="Proteomes" id="UP000183567"/>
    </source>
</evidence>
<comment type="caution">
    <text evidence="2">The sequence shown here is derived from an EMBL/GenBank/DDBJ whole genome shotgun (WGS) entry which is preliminary data.</text>
</comment>
<dbReference type="AlphaFoldDB" id="A0A1J8Q6B7"/>
<dbReference type="OrthoDB" id="346907at2759"/>
<dbReference type="InterPro" id="IPR011009">
    <property type="entry name" value="Kinase-like_dom_sf"/>
</dbReference>
<feature type="non-terminal residue" evidence="2">
    <location>
        <position position="118"/>
    </location>
</feature>
<dbReference type="STRING" id="180088.A0A1J8Q6B7"/>
<proteinExistence type="predicted"/>